<evidence type="ECO:0000256" key="2">
    <source>
        <dbReference type="ARBA" id="ARBA00022723"/>
    </source>
</evidence>
<dbReference type="CDD" id="cd07730">
    <property type="entry name" value="metallo-hydrolase-like_MBL-fold"/>
    <property type="match status" value="1"/>
</dbReference>
<keyword evidence="7" id="KW-1185">Reference proteome</keyword>
<keyword evidence="2" id="KW-0479">Metal-binding</keyword>
<name>A0A9P8VTH5_9HYPO</name>
<reference evidence="6 7" key="1">
    <citation type="journal article" date="2021" name="Nat. Commun.">
        <title>Genetic determinants of endophytism in the Arabidopsis root mycobiome.</title>
        <authorList>
            <person name="Mesny F."/>
            <person name="Miyauchi S."/>
            <person name="Thiergart T."/>
            <person name="Pickel B."/>
            <person name="Atanasova L."/>
            <person name="Karlsson M."/>
            <person name="Huettel B."/>
            <person name="Barry K.W."/>
            <person name="Haridas S."/>
            <person name="Chen C."/>
            <person name="Bauer D."/>
            <person name="Andreopoulos W."/>
            <person name="Pangilinan J."/>
            <person name="LaButti K."/>
            <person name="Riley R."/>
            <person name="Lipzen A."/>
            <person name="Clum A."/>
            <person name="Drula E."/>
            <person name="Henrissat B."/>
            <person name="Kohler A."/>
            <person name="Grigoriev I.V."/>
            <person name="Martin F.M."/>
            <person name="Hacquard S."/>
        </authorList>
    </citation>
    <scope>NUCLEOTIDE SEQUENCE [LARGE SCALE GENOMIC DNA]</scope>
    <source>
        <strain evidence="6 7">MPI-CAGE-CH-0241</strain>
    </source>
</reference>
<evidence type="ECO:0000256" key="3">
    <source>
        <dbReference type="ARBA" id="ARBA00022801"/>
    </source>
</evidence>
<evidence type="ECO:0000259" key="5">
    <source>
        <dbReference type="SMART" id="SM00849"/>
    </source>
</evidence>
<keyword evidence="4" id="KW-0862">Zinc</keyword>
<dbReference type="EMBL" id="JAGPYM010000031">
    <property type="protein sequence ID" value="KAH6877181.1"/>
    <property type="molecule type" value="Genomic_DNA"/>
</dbReference>
<dbReference type="InterPro" id="IPR036866">
    <property type="entry name" value="RibonucZ/Hydroxyglut_hydro"/>
</dbReference>
<accession>A0A9P8VTH5</accession>
<dbReference type="PANTHER" id="PTHR42978">
    <property type="entry name" value="QUORUM-QUENCHING LACTONASE YTNP-RELATED-RELATED"/>
    <property type="match status" value="1"/>
</dbReference>
<keyword evidence="3" id="KW-0378">Hydrolase</keyword>
<organism evidence="6 7">
    <name type="scientific">Thelonectria olida</name>
    <dbReference type="NCBI Taxonomy" id="1576542"/>
    <lineage>
        <taxon>Eukaryota</taxon>
        <taxon>Fungi</taxon>
        <taxon>Dikarya</taxon>
        <taxon>Ascomycota</taxon>
        <taxon>Pezizomycotina</taxon>
        <taxon>Sordariomycetes</taxon>
        <taxon>Hypocreomycetidae</taxon>
        <taxon>Hypocreales</taxon>
        <taxon>Nectriaceae</taxon>
        <taxon>Thelonectria</taxon>
    </lineage>
</organism>
<protein>
    <submittedName>
        <fullName evidence="6">Beta-lactamase-like protein</fullName>
    </submittedName>
</protein>
<dbReference type="Pfam" id="PF00753">
    <property type="entry name" value="Lactamase_B"/>
    <property type="match status" value="1"/>
</dbReference>
<dbReference type="GO" id="GO:0046872">
    <property type="term" value="F:metal ion binding"/>
    <property type="evidence" value="ECO:0007669"/>
    <property type="project" value="UniProtKB-KW"/>
</dbReference>
<dbReference type="AlphaFoldDB" id="A0A9P8VTH5"/>
<dbReference type="PANTHER" id="PTHR42978:SF5">
    <property type="entry name" value="METALLO-BETA-LACTAMASE DOMAIN-CONTAINING PROTEIN"/>
    <property type="match status" value="1"/>
</dbReference>
<comment type="caution">
    <text evidence="6">The sequence shown here is derived from an EMBL/GenBank/DDBJ whole genome shotgun (WGS) entry which is preliminary data.</text>
</comment>
<gene>
    <name evidence="6" type="ORF">B0T10DRAFT_497191</name>
</gene>
<feature type="domain" description="Metallo-beta-lactamase" evidence="5">
    <location>
        <begin position="41"/>
        <end position="263"/>
    </location>
</feature>
<evidence type="ECO:0000313" key="7">
    <source>
        <dbReference type="Proteomes" id="UP000777438"/>
    </source>
</evidence>
<dbReference type="SUPFAM" id="SSF56281">
    <property type="entry name" value="Metallo-hydrolase/oxidoreductase"/>
    <property type="match status" value="1"/>
</dbReference>
<dbReference type="OrthoDB" id="10250730at2759"/>
<dbReference type="InterPro" id="IPR001279">
    <property type="entry name" value="Metallo-B-lactamas"/>
</dbReference>
<dbReference type="InterPro" id="IPR051013">
    <property type="entry name" value="MBL_superfamily_lactonases"/>
</dbReference>
<proteinExistence type="inferred from homology"/>
<evidence type="ECO:0000256" key="4">
    <source>
        <dbReference type="ARBA" id="ARBA00022833"/>
    </source>
</evidence>
<dbReference type="Gene3D" id="3.60.15.10">
    <property type="entry name" value="Ribonuclease Z/Hydroxyacylglutathione hydrolase-like"/>
    <property type="match status" value="1"/>
</dbReference>
<evidence type="ECO:0000256" key="1">
    <source>
        <dbReference type="ARBA" id="ARBA00007749"/>
    </source>
</evidence>
<comment type="similarity">
    <text evidence="1">Belongs to the metallo-beta-lactamase superfamily.</text>
</comment>
<dbReference type="Proteomes" id="UP000777438">
    <property type="component" value="Unassembled WGS sequence"/>
</dbReference>
<dbReference type="SMART" id="SM00849">
    <property type="entry name" value="Lactamase_B"/>
    <property type="match status" value="1"/>
</dbReference>
<dbReference type="GO" id="GO:0016787">
    <property type="term" value="F:hydrolase activity"/>
    <property type="evidence" value="ECO:0007669"/>
    <property type="project" value="UniProtKB-KW"/>
</dbReference>
<sequence length="354" mass="38848">MEIPPAKNAVTVRIIDTATRVNVPNIFADKPVEGHDRLEGPALSFLIEHPSGRQLLFDHSVRKDYKSLPPAILPFFEEGEGKPSAKVNTSKDVRDVLEEHGVDPKGIEAIVWSHWHWDHTGDPSRFDSSTALIVGPGFSEALLPGYPANPKGLILESDYTGRELKELSFEGDDVVKIGNFEALDYFGDGSFYLLNGPGHTVGHLCALAATTLSPPSYILMGADACHHSGQMRPSKWHPLPSSIDPHPLDSNASMPCPGSLFEHLLPGGNKTAPFYGISRGLLPLQDPDQAEQTRGKLQEADGEGNIFVVIAHDSHLEGAVDFFPHAANDFLAKRWHEKTRWSFLSDFKSGLQQR</sequence>
<evidence type="ECO:0000313" key="6">
    <source>
        <dbReference type="EMBL" id="KAH6877181.1"/>
    </source>
</evidence>